<keyword evidence="1" id="KW-0433">Leucine-rich repeat</keyword>
<keyword evidence="5" id="KW-1185">Reference proteome</keyword>
<dbReference type="SMART" id="SM00368">
    <property type="entry name" value="LRR_RI"/>
    <property type="match status" value="6"/>
</dbReference>
<feature type="domain" description="NACHT LRR and PYD" evidence="3">
    <location>
        <begin position="26"/>
        <end position="153"/>
    </location>
</feature>
<evidence type="ECO:0000313" key="4">
    <source>
        <dbReference type="Ensembl" id="ENSPFOP00000030582.1"/>
    </source>
</evidence>
<reference evidence="5" key="1">
    <citation type="submission" date="2013-10" db="EMBL/GenBank/DDBJ databases">
        <authorList>
            <person name="Schartl M."/>
            <person name="Warren W."/>
        </authorList>
    </citation>
    <scope>NUCLEOTIDE SEQUENCE [LARGE SCALE GENOMIC DNA]</scope>
    <source>
        <strain evidence="5">female</strain>
    </source>
</reference>
<dbReference type="InterPro" id="IPR001611">
    <property type="entry name" value="Leu-rich_rpt"/>
</dbReference>
<dbReference type="Pfam" id="PF13516">
    <property type="entry name" value="LRR_6"/>
    <property type="match status" value="3"/>
</dbReference>
<evidence type="ECO:0000256" key="1">
    <source>
        <dbReference type="ARBA" id="ARBA00022614"/>
    </source>
</evidence>
<dbReference type="PANTHER" id="PTHR24106">
    <property type="entry name" value="NACHT, LRR AND CARD DOMAINS-CONTAINING"/>
    <property type="match status" value="1"/>
</dbReference>
<dbReference type="GeneTree" id="ENSGT01150000286915"/>
<keyword evidence="2" id="KW-0677">Repeat</keyword>
<dbReference type="EMBL" id="AYCK01017504">
    <property type="status" value="NOT_ANNOTATED_CDS"/>
    <property type="molecule type" value="Genomic_DNA"/>
</dbReference>
<protein>
    <recommendedName>
        <fullName evidence="3">NACHT LRR and PYD domain-containing protein</fullName>
    </recommendedName>
</protein>
<organism evidence="4 5">
    <name type="scientific">Poecilia formosa</name>
    <name type="common">Amazon molly</name>
    <name type="synonym">Limia formosa</name>
    <dbReference type="NCBI Taxonomy" id="48698"/>
    <lineage>
        <taxon>Eukaryota</taxon>
        <taxon>Metazoa</taxon>
        <taxon>Chordata</taxon>
        <taxon>Craniata</taxon>
        <taxon>Vertebrata</taxon>
        <taxon>Euteleostomi</taxon>
        <taxon>Actinopterygii</taxon>
        <taxon>Neopterygii</taxon>
        <taxon>Teleostei</taxon>
        <taxon>Neoteleostei</taxon>
        <taxon>Acanthomorphata</taxon>
        <taxon>Ovalentaria</taxon>
        <taxon>Atherinomorphae</taxon>
        <taxon>Cyprinodontiformes</taxon>
        <taxon>Poeciliidae</taxon>
        <taxon>Poeciliinae</taxon>
        <taxon>Poecilia</taxon>
    </lineage>
</organism>
<reference evidence="4" key="2">
    <citation type="submission" date="2025-08" db="UniProtKB">
        <authorList>
            <consortium name="Ensembl"/>
        </authorList>
    </citation>
    <scope>IDENTIFICATION</scope>
</reference>
<sequence length="516" mass="58494">MYSGVCTEIFKRESVIFQKPVYCFVHLSIQEFLAAVYMFHCFTSRKTEVVEKFLGENFSFSSFDDLLKLALEKSLFSKNGHLDLFVRFLHGLTLESNQSLLGGLLGQTEISPETIQKIVTNLKYMNNDRVSPDRNINLFHCLIEINDLSVYQEIQQFLKSDNRSNKKLSEIHCSALAYMLQISEEVLDVFDLSKYKTTAGGYLRLIPAVRNCKKALFADCRLTETHCEVVAAALKSNPSHLAQLDLSKNYDLKDSGVKRLSAGLRSSNCRLETLRMTNCQQLSSSSCILIYSEIILHVQYLFEFSYNPLHMSIKNSKKFSLCKHVKWCNVKIKGSCLLRLECCSLSETSCAHLVSALNFNPSYLRELDLSDNCKLHDSGLEKLCCFLQSPFCRLETLRLKDCSLSQAGCVFLVASLKANPSHLRELDLGYNNLQDSGVKELCAALENQHSRMETLRLCWCSLSEISCSSLASAVESNPSHLTELDLSENNLADADVKQLLKLVESPNYKLEMLRWK</sequence>
<dbReference type="PROSITE" id="PS51450">
    <property type="entry name" value="LRR"/>
    <property type="match status" value="1"/>
</dbReference>
<reference evidence="4" key="3">
    <citation type="submission" date="2025-09" db="UniProtKB">
        <authorList>
            <consortium name="Ensembl"/>
        </authorList>
    </citation>
    <scope>IDENTIFICATION</scope>
</reference>
<dbReference type="Gene3D" id="3.80.10.10">
    <property type="entry name" value="Ribonuclease Inhibitor"/>
    <property type="match status" value="2"/>
</dbReference>
<dbReference type="Proteomes" id="UP000028760">
    <property type="component" value="Unassembled WGS sequence"/>
</dbReference>
<dbReference type="InterPro" id="IPR032675">
    <property type="entry name" value="LRR_dom_sf"/>
</dbReference>
<evidence type="ECO:0000256" key="2">
    <source>
        <dbReference type="ARBA" id="ARBA00022737"/>
    </source>
</evidence>
<dbReference type="SUPFAM" id="SSF52047">
    <property type="entry name" value="RNI-like"/>
    <property type="match status" value="1"/>
</dbReference>
<dbReference type="Ensembl" id="ENSPFOT00000029643.1">
    <property type="protein sequence ID" value="ENSPFOP00000030582.1"/>
    <property type="gene ID" value="ENSPFOG00000011519.2"/>
</dbReference>
<accession>A0A096MGP1</accession>
<dbReference type="Pfam" id="PF17776">
    <property type="entry name" value="NLRC4_HD2"/>
    <property type="match status" value="1"/>
</dbReference>
<evidence type="ECO:0000259" key="3">
    <source>
        <dbReference type="Pfam" id="PF17776"/>
    </source>
</evidence>
<evidence type="ECO:0000313" key="5">
    <source>
        <dbReference type="Proteomes" id="UP000028760"/>
    </source>
</evidence>
<dbReference type="InterPro" id="IPR051261">
    <property type="entry name" value="NLR"/>
</dbReference>
<proteinExistence type="predicted"/>
<name>A0A096MGP1_POEFO</name>
<dbReference type="InterPro" id="IPR041267">
    <property type="entry name" value="NLRP_HD2"/>
</dbReference>